<dbReference type="AlphaFoldDB" id="A0A380H7G9"/>
<dbReference type="EMBL" id="UHDZ01000001">
    <property type="protein sequence ID" value="SUM72350.1"/>
    <property type="molecule type" value="Genomic_DNA"/>
</dbReference>
<dbReference type="Proteomes" id="UP000255425">
    <property type="component" value="Unassembled WGS sequence"/>
</dbReference>
<evidence type="ECO:0000313" key="3">
    <source>
        <dbReference type="Proteomes" id="UP000255425"/>
    </source>
</evidence>
<evidence type="ECO:0000259" key="1">
    <source>
        <dbReference type="PROSITE" id="PS50911"/>
    </source>
</evidence>
<proteinExistence type="predicted"/>
<accession>A0A380H7G9</accession>
<dbReference type="InterPro" id="IPR038765">
    <property type="entry name" value="Papain-like_cys_pep_sf"/>
</dbReference>
<dbReference type="InterPro" id="IPR007921">
    <property type="entry name" value="CHAP_dom"/>
</dbReference>
<gene>
    <name evidence="2" type="primary">ssaA2_5</name>
    <name evidence="2" type="ORF">NCTC11807_01863</name>
</gene>
<dbReference type="Gene3D" id="3.90.1720.10">
    <property type="entry name" value="endopeptidase domain like (from Nostoc punctiforme)"/>
    <property type="match status" value="1"/>
</dbReference>
<organism evidence="2 3">
    <name type="scientific">Staphylococcus saccharolyticus</name>
    <dbReference type="NCBI Taxonomy" id="33028"/>
    <lineage>
        <taxon>Bacteria</taxon>
        <taxon>Bacillati</taxon>
        <taxon>Bacillota</taxon>
        <taxon>Bacilli</taxon>
        <taxon>Bacillales</taxon>
        <taxon>Staphylococcaceae</taxon>
        <taxon>Staphylococcus</taxon>
    </lineage>
</organism>
<sequence>MYVFGRIKRDGNQIGNSWNDAKDWDKQARHDDGYLVNQTPQLGAILQSSKRKHGHVAYIEKINKDGYTNVSDMNYN</sequence>
<dbReference type="Pfam" id="PF05257">
    <property type="entry name" value="CHAP"/>
    <property type="match status" value="1"/>
</dbReference>
<dbReference type="SUPFAM" id="SSF54001">
    <property type="entry name" value="Cysteine proteinases"/>
    <property type="match status" value="1"/>
</dbReference>
<reference evidence="2 3" key="1">
    <citation type="submission" date="2018-06" db="EMBL/GenBank/DDBJ databases">
        <authorList>
            <consortium name="Pathogen Informatics"/>
            <person name="Doyle S."/>
        </authorList>
    </citation>
    <scope>NUCLEOTIDE SEQUENCE [LARGE SCALE GENOMIC DNA]</scope>
    <source>
        <strain evidence="2 3">NCTC11807</strain>
    </source>
</reference>
<dbReference type="PROSITE" id="PS50911">
    <property type="entry name" value="CHAP"/>
    <property type="match status" value="1"/>
</dbReference>
<protein>
    <submittedName>
        <fullName evidence="2">Secretory antigen SsaA</fullName>
    </submittedName>
</protein>
<evidence type="ECO:0000313" key="2">
    <source>
        <dbReference type="EMBL" id="SUM72350.1"/>
    </source>
</evidence>
<feature type="domain" description="Peptidase C51" evidence="1">
    <location>
        <begin position="1"/>
        <end position="76"/>
    </location>
</feature>
<name>A0A380H7G9_9STAP</name>
<keyword evidence="3" id="KW-1185">Reference proteome</keyword>